<dbReference type="InterPro" id="IPR010982">
    <property type="entry name" value="Lambda_DNA-bd_dom_sf"/>
</dbReference>
<organism evidence="3 4">
    <name type="scientific">Actinomadura verrucosospora</name>
    <dbReference type="NCBI Taxonomy" id="46165"/>
    <lineage>
        <taxon>Bacteria</taxon>
        <taxon>Bacillati</taxon>
        <taxon>Actinomycetota</taxon>
        <taxon>Actinomycetes</taxon>
        <taxon>Streptosporangiales</taxon>
        <taxon>Thermomonosporaceae</taxon>
        <taxon>Actinomadura</taxon>
    </lineage>
</organism>
<dbReference type="SUPFAM" id="SSF47413">
    <property type="entry name" value="lambda repressor-like DNA-binding domains"/>
    <property type="match status" value="1"/>
</dbReference>
<dbReference type="Proteomes" id="UP000501240">
    <property type="component" value="Chromosome"/>
</dbReference>
<dbReference type="CDD" id="cd00093">
    <property type="entry name" value="HTH_XRE"/>
    <property type="match status" value="1"/>
</dbReference>
<evidence type="ECO:0000313" key="4">
    <source>
        <dbReference type="Proteomes" id="UP000501240"/>
    </source>
</evidence>
<dbReference type="InterPro" id="IPR021224">
    <property type="entry name" value="DUF2690"/>
</dbReference>
<keyword evidence="4" id="KW-1185">Reference proteome</keyword>
<sequence length="329" mass="34152">MTAGATVGRPERPVDPTAGPVEAFAHALRDLRRAAGNPSYRTLAARANYSHTVLSDATRGERLPTLPVTLAFVRACGGDPAEWEARWHLHRQLAEGRLAPSTDDAPERTEPGPPAPDPGSGEGMDATAPGHGPPPAPAAPRRNVRDVLVRHTPVAVVAAVVAGACGWWLRPVPAPKAAPAAASASAAALKVDDGTDPKIAGCTSDAFPRANVPVRLDREARLHGRVLPAGTQVGTVYLNYSARCAGAWTRFVPTPGLNPVPTETSAARVSVQVDRPIDGTSSSWQMGHVDSMYSNLLLVGVGCVSGTAIVRMTGQDAVGKATTQCLGPP</sequence>
<dbReference type="AlphaFoldDB" id="A0A7D3W1Q6"/>
<reference evidence="3 4" key="1">
    <citation type="submission" date="2020-05" db="EMBL/GenBank/DDBJ databases">
        <title>Actinomadura verrucosospora NRRL-B18236 (PFL_A860) Genome sequencing and assembly.</title>
        <authorList>
            <person name="Samborskyy M."/>
        </authorList>
    </citation>
    <scope>NUCLEOTIDE SEQUENCE [LARGE SCALE GENOMIC DNA]</scope>
    <source>
        <strain evidence="3 4">NRRL:B18236</strain>
    </source>
</reference>
<feature type="region of interest" description="Disordered" evidence="1">
    <location>
        <begin position="98"/>
        <end position="141"/>
    </location>
</feature>
<dbReference type="SMART" id="SM00530">
    <property type="entry name" value="HTH_XRE"/>
    <property type="match status" value="1"/>
</dbReference>
<accession>A0A7D3W1Q6</accession>
<gene>
    <name evidence="3" type="ORF">ACTIVE_5875</name>
</gene>
<dbReference type="EMBL" id="CP053892">
    <property type="protein sequence ID" value="QKG24232.1"/>
    <property type="molecule type" value="Genomic_DNA"/>
</dbReference>
<dbReference type="Pfam" id="PF10901">
    <property type="entry name" value="DUF2690"/>
    <property type="match status" value="1"/>
</dbReference>
<dbReference type="InterPro" id="IPR001387">
    <property type="entry name" value="Cro/C1-type_HTH"/>
</dbReference>
<feature type="domain" description="HTH cro/C1-type" evidence="2">
    <location>
        <begin position="27"/>
        <end position="83"/>
    </location>
</feature>
<name>A0A7D3W1Q6_ACTVE</name>
<evidence type="ECO:0000256" key="1">
    <source>
        <dbReference type="SAM" id="MobiDB-lite"/>
    </source>
</evidence>
<dbReference type="GO" id="GO:0003677">
    <property type="term" value="F:DNA binding"/>
    <property type="evidence" value="ECO:0007669"/>
    <property type="project" value="InterPro"/>
</dbReference>
<evidence type="ECO:0000313" key="3">
    <source>
        <dbReference type="EMBL" id="QKG24232.1"/>
    </source>
</evidence>
<dbReference type="Gene3D" id="1.10.260.40">
    <property type="entry name" value="lambda repressor-like DNA-binding domains"/>
    <property type="match status" value="1"/>
</dbReference>
<evidence type="ECO:0000259" key="2">
    <source>
        <dbReference type="SMART" id="SM00530"/>
    </source>
</evidence>
<protein>
    <recommendedName>
        <fullName evidence="2">HTH cro/C1-type domain-containing protein</fullName>
    </recommendedName>
</protein>
<dbReference type="Pfam" id="PF13560">
    <property type="entry name" value="HTH_31"/>
    <property type="match status" value="1"/>
</dbReference>
<proteinExistence type="predicted"/>